<dbReference type="CTD" id="125170"/>
<evidence type="ECO:0000259" key="8">
    <source>
        <dbReference type="Pfam" id="PF20266"/>
    </source>
</evidence>
<dbReference type="FunFam" id="1.10.1410.40:FF:000003">
    <property type="entry name" value="Mitochondrial dynamics protein MID51"/>
    <property type="match status" value="1"/>
</dbReference>
<keyword evidence="5" id="KW-0496">Mitochondrion</keyword>
<dbReference type="RefSeq" id="XP_033770160.1">
    <property type="nucleotide sequence ID" value="XM_033914269.1"/>
</dbReference>
<dbReference type="InterPro" id="IPR024810">
    <property type="entry name" value="MAB21L/cGLR"/>
</dbReference>
<comment type="subcellular location">
    <subcellularLocation>
        <location evidence="1">Mitochondrion outer membrane</location>
        <topology evidence="1">Single-pass membrane protein</topology>
    </subcellularLocation>
</comment>
<keyword evidence="10" id="KW-1185">Reference proteome</keyword>
<gene>
    <name evidence="11 12" type="primary">MIEF2</name>
</gene>
<feature type="transmembrane region" description="Helical" evidence="7">
    <location>
        <begin position="21"/>
        <end position="47"/>
    </location>
</feature>
<dbReference type="OrthoDB" id="5964386at2759"/>
<evidence type="ECO:0000256" key="2">
    <source>
        <dbReference type="ARBA" id="ARBA00022692"/>
    </source>
</evidence>
<accession>A0A6P8NLY1</accession>
<dbReference type="PANTHER" id="PTHR16451">
    <property type="entry name" value="MITOCHONDRIAL DYNAMICS PROTEINS 49/51 FAMILY MEMBER"/>
    <property type="match status" value="1"/>
</dbReference>
<keyword evidence="4 7" id="KW-1133">Transmembrane helix</keyword>
<evidence type="ECO:0000313" key="12">
    <source>
        <dbReference type="RefSeq" id="XP_033770161.1"/>
    </source>
</evidence>
<organism evidence="10 11">
    <name type="scientific">Geotrypetes seraphini</name>
    <name type="common">Gaboon caecilian</name>
    <name type="synonym">Caecilia seraphini</name>
    <dbReference type="NCBI Taxonomy" id="260995"/>
    <lineage>
        <taxon>Eukaryota</taxon>
        <taxon>Metazoa</taxon>
        <taxon>Chordata</taxon>
        <taxon>Craniata</taxon>
        <taxon>Vertebrata</taxon>
        <taxon>Euteleostomi</taxon>
        <taxon>Amphibia</taxon>
        <taxon>Gymnophiona</taxon>
        <taxon>Geotrypetes</taxon>
    </lineage>
</organism>
<keyword evidence="3" id="KW-1000">Mitochondrion outer membrane</keyword>
<dbReference type="Pfam" id="PF20266">
    <property type="entry name" value="Mab-21_C"/>
    <property type="match status" value="1"/>
</dbReference>
<evidence type="ECO:0000313" key="11">
    <source>
        <dbReference type="RefSeq" id="XP_033770160.1"/>
    </source>
</evidence>
<dbReference type="GeneID" id="117345512"/>
<protein>
    <submittedName>
        <fullName evidence="11 12">Mitochondrial dynamics protein MID49 isoform X1</fullName>
    </submittedName>
</protein>
<dbReference type="KEGG" id="gsh:117345512"/>
<evidence type="ECO:0000256" key="4">
    <source>
        <dbReference type="ARBA" id="ARBA00022989"/>
    </source>
</evidence>
<evidence type="ECO:0000256" key="6">
    <source>
        <dbReference type="ARBA" id="ARBA00023136"/>
    </source>
</evidence>
<evidence type="ECO:0000313" key="10">
    <source>
        <dbReference type="Proteomes" id="UP000515159"/>
    </source>
</evidence>
<keyword evidence="6 7" id="KW-0472">Membrane</keyword>
<proteinExistence type="predicted"/>
<reference evidence="11 12" key="1">
    <citation type="submission" date="2025-04" db="UniProtKB">
        <authorList>
            <consortium name="RefSeq"/>
        </authorList>
    </citation>
    <scope>IDENTIFICATION</scope>
</reference>
<name>A0A6P8NLY1_GEOSA</name>
<dbReference type="AlphaFoldDB" id="A0A6P8NLY1"/>
<dbReference type="Gene3D" id="3.30.460.90">
    <property type="match status" value="1"/>
</dbReference>
<evidence type="ECO:0000256" key="5">
    <source>
        <dbReference type="ARBA" id="ARBA00023128"/>
    </source>
</evidence>
<dbReference type="InterPro" id="IPR045909">
    <property type="entry name" value="MID49/MID51"/>
</dbReference>
<dbReference type="InterPro" id="IPR049097">
    <property type="entry name" value="MID51-like_C"/>
</dbReference>
<evidence type="ECO:0000256" key="3">
    <source>
        <dbReference type="ARBA" id="ARBA00022787"/>
    </source>
</evidence>
<dbReference type="Gene3D" id="1.10.1410.40">
    <property type="match status" value="1"/>
</dbReference>
<dbReference type="SMART" id="SM01265">
    <property type="entry name" value="Mab-21"/>
    <property type="match status" value="1"/>
</dbReference>
<evidence type="ECO:0000259" key="9">
    <source>
        <dbReference type="Pfam" id="PF21297"/>
    </source>
</evidence>
<dbReference type="RefSeq" id="XP_033770161.1">
    <property type="nucleotide sequence ID" value="XM_033914270.1"/>
</dbReference>
<dbReference type="GO" id="GO:0007005">
    <property type="term" value="P:mitochondrion organization"/>
    <property type="evidence" value="ECO:0007669"/>
    <property type="project" value="InterPro"/>
</dbReference>
<evidence type="ECO:0000256" key="1">
    <source>
        <dbReference type="ARBA" id="ARBA00004572"/>
    </source>
</evidence>
<sequence>MAEFLQKRGKKRNDDGIGSVVDFLLANARLVLGVGGAVMLGIATLAVKRLIERATSPPDDKEEVAKVEQTLIEESWKEVNWPNSSPKLLQRANRAALSEPLPPTATEAPLHNVAEQELLRGDVKMIQLSSTLQEKLLDYYQNYTVIAESEIFQSKQLAEAICVELQDFLRLKHPEMPFATMYLSGSLVDDLQAVTADHVCFMVPLVLEPTLWNFIPGEETILSNPQFWMVRRKALEYFVRGSSPWDRFIVGGYLSSTMFIESLHKILVGSINWPVIGSMLECIIRPVVAPEELKLEVKHGQNNMSISIFTMAKMGEVVLLAVPYLKGPMDNLWCQSFYTAETQTLLDLDSRDSGIRRCCLKILKSICKDHPSLSKLTGSHLTHVILHLCDTESDWTETNLADRFQQVLEELIGYLEKGVLPCYFDSRVNLFSDLQEDEIDEMGYVLYSALGTPEALLQKCG</sequence>
<dbReference type="GO" id="GO:0005741">
    <property type="term" value="C:mitochondrial outer membrane"/>
    <property type="evidence" value="ECO:0007669"/>
    <property type="project" value="UniProtKB-SubCell"/>
</dbReference>
<keyword evidence="2 7" id="KW-0812">Transmembrane</keyword>
<feature type="domain" description="Mab-21-like HhH/H2TH-like" evidence="8">
    <location>
        <begin position="356"/>
        <end position="442"/>
    </location>
</feature>
<dbReference type="GO" id="GO:0090141">
    <property type="term" value="P:positive regulation of mitochondrial fission"/>
    <property type="evidence" value="ECO:0007669"/>
    <property type="project" value="TreeGrafter"/>
</dbReference>
<dbReference type="InterPro" id="IPR046906">
    <property type="entry name" value="Mab-21_HhH/H2TH-like"/>
</dbReference>
<dbReference type="Pfam" id="PF21297">
    <property type="entry name" value="MID51-like_C"/>
    <property type="match status" value="1"/>
</dbReference>
<dbReference type="Proteomes" id="UP000515159">
    <property type="component" value="Chromosome 11"/>
</dbReference>
<dbReference type="PANTHER" id="PTHR16451:SF11">
    <property type="entry name" value="MITOCHONDRIAL DYNAMICS PROTEIN MID49"/>
    <property type="match status" value="1"/>
</dbReference>
<feature type="domain" description="Mitochondrial dynamics protein MID51-like C-terminal" evidence="9">
    <location>
        <begin position="153"/>
        <end position="341"/>
    </location>
</feature>
<evidence type="ECO:0000256" key="7">
    <source>
        <dbReference type="SAM" id="Phobius"/>
    </source>
</evidence>